<dbReference type="InterPro" id="IPR013538">
    <property type="entry name" value="ASHA1/2-like_C"/>
</dbReference>
<sequence length="152" mass="17451">MVHIIHRVGIKAAVQEVYQALATTKGISNWWTKDTSGASEIGKTVVTRFHTLEGNEVGSMQFEIQGLEPDKKVHWKFLEGPQEWMGTEVIFELHQEEDYTIVLFRHINWAEEVEFKAHCSMKWAIFLLSLKQLVETGAGKPSPNDIKIDNWN</sequence>
<reference evidence="3 4" key="1">
    <citation type="submission" date="2019-12" db="EMBL/GenBank/DDBJ databases">
        <authorList>
            <person name="Kim Y.S."/>
        </authorList>
    </citation>
    <scope>NUCLEOTIDE SEQUENCE [LARGE SCALE GENOMIC DNA]</scope>
    <source>
        <strain evidence="3 4">GA093</strain>
    </source>
</reference>
<gene>
    <name evidence="3" type="ORF">GON26_10205</name>
</gene>
<dbReference type="EMBL" id="WSTB01000005">
    <property type="protein sequence ID" value="MWB94737.1"/>
    <property type="molecule type" value="Genomic_DNA"/>
</dbReference>
<dbReference type="RefSeq" id="WP_160374711.1">
    <property type="nucleotide sequence ID" value="NZ_WSTB01000005.1"/>
</dbReference>
<dbReference type="Gene3D" id="3.30.530.20">
    <property type="match status" value="1"/>
</dbReference>
<evidence type="ECO:0000259" key="2">
    <source>
        <dbReference type="Pfam" id="PF08327"/>
    </source>
</evidence>
<proteinExistence type="inferred from homology"/>
<accession>A0A6I4NUG6</accession>
<name>A0A6I4NUG6_9FLAO</name>
<protein>
    <submittedName>
        <fullName evidence="3">SRPBCC domain-containing protein</fullName>
    </submittedName>
</protein>
<comment type="caution">
    <text evidence="3">The sequence shown here is derived from an EMBL/GenBank/DDBJ whole genome shotgun (WGS) entry which is preliminary data.</text>
</comment>
<dbReference type="Proteomes" id="UP000471501">
    <property type="component" value="Unassembled WGS sequence"/>
</dbReference>
<dbReference type="CDD" id="cd07814">
    <property type="entry name" value="SRPBCC_CalC_Aha1-like"/>
    <property type="match status" value="1"/>
</dbReference>
<evidence type="ECO:0000313" key="4">
    <source>
        <dbReference type="Proteomes" id="UP000471501"/>
    </source>
</evidence>
<dbReference type="Pfam" id="PF08327">
    <property type="entry name" value="AHSA1"/>
    <property type="match status" value="1"/>
</dbReference>
<organism evidence="3 4">
    <name type="scientific">Flavobacterium hydrocarbonoxydans</name>
    <dbReference type="NCBI Taxonomy" id="2683249"/>
    <lineage>
        <taxon>Bacteria</taxon>
        <taxon>Pseudomonadati</taxon>
        <taxon>Bacteroidota</taxon>
        <taxon>Flavobacteriia</taxon>
        <taxon>Flavobacteriales</taxon>
        <taxon>Flavobacteriaceae</taxon>
        <taxon>Flavobacterium</taxon>
    </lineage>
</organism>
<comment type="similarity">
    <text evidence="1">Belongs to the AHA1 family.</text>
</comment>
<dbReference type="AlphaFoldDB" id="A0A6I4NUG6"/>
<keyword evidence="4" id="KW-1185">Reference proteome</keyword>
<evidence type="ECO:0000256" key="1">
    <source>
        <dbReference type="ARBA" id="ARBA00006817"/>
    </source>
</evidence>
<feature type="domain" description="Activator of Hsp90 ATPase homologue 1/2-like C-terminal" evidence="2">
    <location>
        <begin position="12"/>
        <end position="135"/>
    </location>
</feature>
<dbReference type="SUPFAM" id="SSF55961">
    <property type="entry name" value="Bet v1-like"/>
    <property type="match status" value="1"/>
</dbReference>
<evidence type="ECO:0000313" key="3">
    <source>
        <dbReference type="EMBL" id="MWB94737.1"/>
    </source>
</evidence>
<dbReference type="InterPro" id="IPR023393">
    <property type="entry name" value="START-like_dom_sf"/>
</dbReference>